<evidence type="ECO:0000313" key="1">
    <source>
        <dbReference type="EMBL" id="KAK6969139.1"/>
    </source>
</evidence>
<organism evidence="1 2">
    <name type="scientific">Favolaschia claudopus</name>
    <dbReference type="NCBI Taxonomy" id="2862362"/>
    <lineage>
        <taxon>Eukaryota</taxon>
        <taxon>Fungi</taxon>
        <taxon>Dikarya</taxon>
        <taxon>Basidiomycota</taxon>
        <taxon>Agaricomycotina</taxon>
        <taxon>Agaricomycetes</taxon>
        <taxon>Agaricomycetidae</taxon>
        <taxon>Agaricales</taxon>
        <taxon>Marasmiineae</taxon>
        <taxon>Mycenaceae</taxon>
        <taxon>Favolaschia</taxon>
    </lineage>
</organism>
<keyword evidence="2" id="KW-1185">Reference proteome</keyword>
<evidence type="ECO:0000313" key="2">
    <source>
        <dbReference type="Proteomes" id="UP001362999"/>
    </source>
</evidence>
<gene>
    <name evidence="1" type="ORF">R3P38DRAFT_2419970</name>
</gene>
<dbReference type="AlphaFoldDB" id="A0AAV9Z2E9"/>
<accession>A0AAV9Z2E9</accession>
<feature type="non-terminal residue" evidence="1">
    <location>
        <position position="1"/>
    </location>
</feature>
<dbReference type="EMBL" id="JAWWNJ010000233">
    <property type="protein sequence ID" value="KAK6969139.1"/>
    <property type="molecule type" value="Genomic_DNA"/>
</dbReference>
<sequence length="79" mass="9212">IYVNKCIPTDSYSQISLKNLDVAGLRFTPPDSLPFHIYSIYNPPESDSTIIFLRKHLADIDEDYYQFGDYNKHHVMWSG</sequence>
<feature type="non-terminal residue" evidence="1">
    <location>
        <position position="79"/>
    </location>
</feature>
<reference evidence="1 2" key="1">
    <citation type="journal article" date="2024" name="J Genomics">
        <title>Draft genome sequencing and assembly of Favolaschia claudopus CIRM-BRFM 2984 isolated from oak limbs.</title>
        <authorList>
            <person name="Navarro D."/>
            <person name="Drula E."/>
            <person name="Chaduli D."/>
            <person name="Cazenave R."/>
            <person name="Ahrendt S."/>
            <person name="Wang J."/>
            <person name="Lipzen A."/>
            <person name="Daum C."/>
            <person name="Barry K."/>
            <person name="Grigoriev I.V."/>
            <person name="Favel A."/>
            <person name="Rosso M.N."/>
            <person name="Martin F."/>
        </authorList>
    </citation>
    <scope>NUCLEOTIDE SEQUENCE [LARGE SCALE GENOMIC DNA]</scope>
    <source>
        <strain evidence="1 2">CIRM-BRFM 2984</strain>
    </source>
</reference>
<proteinExistence type="predicted"/>
<dbReference type="InterPro" id="IPR036691">
    <property type="entry name" value="Endo/exonu/phosph_ase_sf"/>
</dbReference>
<protein>
    <submittedName>
        <fullName evidence="1">Uncharacterized protein</fullName>
    </submittedName>
</protein>
<dbReference type="Gene3D" id="3.60.10.10">
    <property type="entry name" value="Endonuclease/exonuclease/phosphatase"/>
    <property type="match status" value="1"/>
</dbReference>
<dbReference type="Proteomes" id="UP001362999">
    <property type="component" value="Unassembled WGS sequence"/>
</dbReference>
<comment type="caution">
    <text evidence="1">The sequence shown here is derived from an EMBL/GenBank/DDBJ whole genome shotgun (WGS) entry which is preliminary data.</text>
</comment>
<name>A0AAV9Z2E9_9AGAR</name>